<feature type="domain" description="CBM6" evidence="4">
    <location>
        <begin position="684"/>
        <end position="809"/>
    </location>
</feature>
<organism evidence="5 6">
    <name type="scientific">Maribacter algarum</name>
    <name type="common">ex Zhang et al. 2020</name>
    <dbReference type="NCBI Taxonomy" id="2578118"/>
    <lineage>
        <taxon>Bacteria</taxon>
        <taxon>Pseudomonadati</taxon>
        <taxon>Bacteroidota</taxon>
        <taxon>Flavobacteriia</taxon>
        <taxon>Flavobacteriales</taxon>
        <taxon>Flavobacteriaceae</taxon>
        <taxon>Maribacter</taxon>
    </lineage>
</organism>
<dbReference type="CDD" id="cd00146">
    <property type="entry name" value="PKD"/>
    <property type="match status" value="6"/>
</dbReference>
<dbReference type="OrthoDB" id="9813840at2"/>
<dbReference type="SMART" id="SM00060">
    <property type="entry name" value="FN3"/>
    <property type="match status" value="3"/>
</dbReference>
<dbReference type="SMART" id="SM00089">
    <property type="entry name" value="PKD"/>
    <property type="match status" value="6"/>
</dbReference>
<keyword evidence="1" id="KW-0732">Signal</keyword>
<reference evidence="5 6" key="1">
    <citation type="submission" date="2019-05" db="EMBL/GenBank/DDBJ databases">
        <authorList>
            <person name="Zhang J.-Y."/>
            <person name="Feg X."/>
            <person name="Du Z.-J."/>
        </authorList>
    </citation>
    <scope>NUCLEOTIDE SEQUENCE [LARGE SCALE GENOMIC DNA]</scope>
    <source>
        <strain evidence="5 6">RZ26</strain>
    </source>
</reference>
<protein>
    <submittedName>
        <fullName evidence="5">Carbohydrate-binding protein</fullName>
    </submittedName>
</protein>
<dbReference type="SMART" id="SM00606">
    <property type="entry name" value="CBD_IV"/>
    <property type="match status" value="1"/>
</dbReference>
<feature type="region of interest" description="Disordered" evidence="2">
    <location>
        <begin position="1539"/>
        <end position="1562"/>
    </location>
</feature>
<evidence type="ECO:0000256" key="2">
    <source>
        <dbReference type="SAM" id="MobiDB-lite"/>
    </source>
</evidence>
<name>A0A5S3Q9P9_9FLAO</name>
<feature type="region of interest" description="Disordered" evidence="2">
    <location>
        <begin position="2147"/>
        <end position="2172"/>
    </location>
</feature>
<dbReference type="InterPro" id="IPR026444">
    <property type="entry name" value="Secre_tail"/>
</dbReference>
<dbReference type="Gene3D" id="2.60.40.10">
    <property type="entry name" value="Immunoglobulins"/>
    <property type="match status" value="6"/>
</dbReference>
<dbReference type="InterPro" id="IPR014755">
    <property type="entry name" value="Cu-Rt/internalin_Ig-like"/>
</dbReference>
<dbReference type="Proteomes" id="UP000310314">
    <property type="component" value="Unassembled WGS sequence"/>
</dbReference>
<evidence type="ECO:0000259" key="4">
    <source>
        <dbReference type="PROSITE" id="PS51175"/>
    </source>
</evidence>
<dbReference type="InterPro" id="IPR000601">
    <property type="entry name" value="PKD_dom"/>
</dbReference>
<dbReference type="InterPro" id="IPR011041">
    <property type="entry name" value="Quinoprot_gluc/sorb_DH_b-prop"/>
</dbReference>
<dbReference type="InterPro" id="IPR008979">
    <property type="entry name" value="Galactose-bd-like_sf"/>
</dbReference>
<dbReference type="GO" id="GO:0016020">
    <property type="term" value="C:membrane"/>
    <property type="evidence" value="ECO:0007669"/>
    <property type="project" value="TreeGrafter"/>
</dbReference>
<dbReference type="Pfam" id="PF03422">
    <property type="entry name" value="CBM_6"/>
    <property type="match status" value="1"/>
</dbReference>
<dbReference type="InterPro" id="IPR006584">
    <property type="entry name" value="Cellulose-bd_IV"/>
</dbReference>
<dbReference type="GO" id="GO:0031410">
    <property type="term" value="C:cytoplasmic vesicle"/>
    <property type="evidence" value="ECO:0007669"/>
    <property type="project" value="TreeGrafter"/>
</dbReference>
<dbReference type="SUPFAM" id="SSF49299">
    <property type="entry name" value="PKD domain"/>
    <property type="match status" value="6"/>
</dbReference>
<proteinExistence type="predicted"/>
<evidence type="ECO:0000256" key="1">
    <source>
        <dbReference type="ARBA" id="ARBA00022729"/>
    </source>
</evidence>
<evidence type="ECO:0000259" key="3">
    <source>
        <dbReference type="PROSITE" id="PS50093"/>
    </source>
</evidence>
<dbReference type="PROSITE" id="PS51175">
    <property type="entry name" value="CBM6"/>
    <property type="match status" value="1"/>
</dbReference>
<dbReference type="Pfam" id="PF07995">
    <property type="entry name" value="GSDH"/>
    <property type="match status" value="1"/>
</dbReference>
<dbReference type="SUPFAM" id="SSF49785">
    <property type="entry name" value="Galactose-binding domain-like"/>
    <property type="match status" value="4"/>
</dbReference>
<dbReference type="Gene3D" id="2.60.120.430">
    <property type="entry name" value="Galactose-binding lectin"/>
    <property type="match status" value="3"/>
</dbReference>
<dbReference type="SUPFAM" id="SSF69318">
    <property type="entry name" value="Integrin alpha N-terminal domain"/>
    <property type="match status" value="1"/>
</dbReference>
<dbReference type="PANTHER" id="PTHR46182">
    <property type="entry name" value="FI19480P1"/>
    <property type="match status" value="1"/>
</dbReference>
<dbReference type="InterPro" id="IPR003961">
    <property type="entry name" value="FN3_dom"/>
</dbReference>
<dbReference type="Pfam" id="PF18911">
    <property type="entry name" value="PKD_4"/>
    <property type="match status" value="1"/>
</dbReference>
<dbReference type="InterPro" id="IPR035986">
    <property type="entry name" value="PKD_dom_sf"/>
</dbReference>
<dbReference type="Pfam" id="PF22352">
    <property type="entry name" value="K319L-like_PKD"/>
    <property type="match status" value="5"/>
</dbReference>
<dbReference type="NCBIfam" id="TIGR04183">
    <property type="entry name" value="Por_Secre_tail"/>
    <property type="match status" value="1"/>
</dbReference>
<accession>A0A5S3Q9P9</accession>
<dbReference type="InterPro" id="IPR005084">
    <property type="entry name" value="CBM6"/>
</dbReference>
<feature type="domain" description="PKD" evidence="3">
    <location>
        <begin position="489"/>
        <end position="559"/>
    </location>
</feature>
<dbReference type="InterPro" id="IPR011042">
    <property type="entry name" value="6-blade_b-propeller_TolB-like"/>
</dbReference>
<dbReference type="InterPro" id="IPR028994">
    <property type="entry name" value="Integrin_alpha_N"/>
</dbReference>
<dbReference type="SUPFAM" id="SSF50952">
    <property type="entry name" value="Soluble quinoprotein glucose dehydrogenase"/>
    <property type="match status" value="1"/>
</dbReference>
<dbReference type="PANTHER" id="PTHR46182:SF2">
    <property type="entry name" value="FI19480P1"/>
    <property type="match status" value="1"/>
</dbReference>
<dbReference type="PROSITE" id="PS50093">
    <property type="entry name" value="PKD"/>
    <property type="match status" value="1"/>
</dbReference>
<gene>
    <name evidence="5" type="ORF">FEE95_17900</name>
</gene>
<comment type="caution">
    <text evidence="5">The sequence shown here is derived from an EMBL/GenBank/DDBJ whole genome shotgun (WGS) entry which is preliminary data.</text>
</comment>
<dbReference type="Pfam" id="PF11721">
    <property type="entry name" value="Malectin"/>
    <property type="match status" value="3"/>
</dbReference>
<dbReference type="InterPro" id="IPR022409">
    <property type="entry name" value="PKD/Chitinase_dom"/>
</dbReference>
<dbReference type="InterPro" id="IPR029865">
    <property type="entry name" value="KIAA0319-like"/>
</dbReference>
<dbReference type="Gene3D" id="2.120.10.30">
    <property type="entry name" value="TolB, C-terminal domain"/>
    <property type="match status" value="1"/>
</dbReference>
<dbReference type="GO" id="GO:0030246">
    <property type="term" value="F:carbohydrate binding"/>
    <property type="evidence" value="ECO:0007669"/>
    <property type="project" value="InterPro"/>
</dbReference>
<dbReference type="InterPro" id="IPR021720">
    <property type="entry name" value="Malectin_dom"/>
</dbReference>
<evidence type="ECO:0000313" key="6">
    <source>
        <dbReference type="Proteomes" id="UP000310314"/>
    </source>
</evidence>
<keyword evidence="6" id="KW-1185">Reference proteome</keyword>
<dbReference type="EMBL" id="VATY01000004">
    <property type="protein sequence ID" value="TMM53773.1"/>
    <property type="molecule type" value="Genomic_DNA"/>
</dbReference>
<dbReference type="CDD" id="cd04084">
    <property type="entry name" value="CBM6_xylanase-like"/>
    <property type="match status" value="1"/>
</dbReference>
<dbReference type="Pfam" id="PF18962">
    <property type="entry name" value="Por_Secre_tail"/>
    <property type="match status" value="1"/>
</dbReference>
<evidence type="ECO:0000313" key="5">
    <source>
        <dbReference type="EMBL" id="TMM53773.1"/>
    </source>
</evidence>
<dbReference type="Gene3D" id="2.60.120.260">
    <property type="entry name" value="Galactose-binding domain-like"/>
    <property type="match status" value="3"/>
</dbReference>
<sequence length="2768" mass="296194">MVLRQYTMGITLVKSLSKQSNFHLIFFKRTAFLLLILFLSTSIEHIQAQLPTDFQKVEIASGLSNTTTFKFAPDGRIFILDRYGELLIYKSSEGVPISAGTLPVFHELEDGLLGIAFDPNFSTNNFIYLYYSPAGSAFEGNRVSRFTMNGDNLDLSSEITILQWPTNRVAKYHSGGDMDFDSQGNLYIATGDNTTYPNTYTAIASTNTNTANNNIATAEKSSSNTNDLRGKILRITPQSNGTYTIPIGNLFPGGTGGLAEIYVMGARNPYKIFVDDQANDWLYWGDIGPDAPNASSLGPSGRDELNLTKNAENAGWPYFLGKNNDPYQIVYNGLPSFYNNPLAPVNTSVFNTGAVNLPAAQPAWMDFDNKSYLAGFRYYYDNSLPDAQRLPIEFDEKFFFYDFNSSKIWVVTLNPDGSIVEDTSSIGVVPRFAPSEFPTATEGFIDMELGPDGKMYILAYGVPCCGSDSGPTGKLIRVDFTGIVSNGPPVVQLSATPTNGDLPLVVNFSSAGTIDPDGDSPLTYEWDFDSNGTIDSTEPNPTYTYTTAGTFNAQLRVKDGNPTNGESIKNVTIYAGNNLAEFSINSPANGGFFNWGDDVNIDIIVEDNEEGSIDCNQVILTPGFGHLNHVHPESTLDGCPQTLTLQADANHGTDGELDIFASISMEYTDTGGLISRDLLQLHPKRKEAEFYDTQGGTSIISNNDPTEGGQEALRVNAGGFISFAGRNLQNITAVKYKVAASASGGSIELRLGSETGTLLATTPVPATGGPSNWVNVESNLVDPGGQNDLFFVFNGSGPNIVDLNYVEFIGAGVSIDNSPPNIESFIGLSTTQTLINFNEYISQASAESLSNYSINNGISVLSAVLQSNGRSVLLSYDQLTNGTTYQLTLQNIVNTAGLSITPQVLALSVFDPIAINAGGLAESATPNNFDADQYATGGSLFTNSTAIANTGDDAIYQTERFGNFSYNIPVSESGEYDIRLHFAELYFGLLDGGTGGVGSRIFNVTIEGNPVLTDFDISSEVSPATALQKEFDNISVTDGFVTIEFTSVVENPKVSAIEILPSNTFDTNPNASITINAPSEGNDVNQNFDVSFSVDNWTIAEGNTHMHYFIDDVMVGPHYSYEPISIEGLGLGSHTIKLELFNINHTGTGIFDEVTVNVTSAVTCNSSPFPNQWAVKQLETSSLPYRSVYTFPEHDLDGDGLKDIVTGGWWYKNPGSVSGNWVRNTIGNTFNNVAWVHDFDSDGDMDLLGTTGTYTGADLVWAQNNGSGVFTVFSNIPSGNTTYSEPFLAGIAGGVFTVGGPYQMAINWNGAEATGSPMQMLTPTVDPTSGIWSLVDIPNAVSTGEDLQVGDIDQDNDLDLFQGVNWVRNNGSNGWETFSTGISYVTTPDRAQLADFDKDGDLDAVVGQLGLGSSSSERNQLAWFEAPSDPTQPWIRRVLDTDVRGSLSVSAADIDFDGDKDIIVGEWLGQYRLLAFENDLCDSGTFVKRTINSGIAGQEHHDGARVIDIDNDGDLDIVSNGWVNNFPRIYENTSILNTQSPTADAGSNQSIDLPTSSITLNGTGTDPDGGSITGYEWTQQSGPNTASLSGATTTELTADNLVEGTYVFRLTVTDDEDETGFDEVSVTVNPEVIPGGFTLRINTGGVATNYSGEDFIADQFSDTGSTLDRPQTGLPEPYQSFRFSRSQVMGYAIPVTDGEYTVRLHFAELWFGATGGGTGGVGSRVFDVSIEGQLVEDDLDVFAEVGADAMLVKTHTVNVTGGVLNIDFSALAAVGGNRHPIINAIEVLGTGSTSQTPMADAGPDQDFDLPTNSVTLNGSGTDPDGGSITAYQWTQQSGPNTATLSGATAPDLTASNLVEGTYIYRLTVTDDEDETGFDEVSVSVGPEFMGNPDELWLEAECATVGSNWSVIDDVSASGGQYLLAPTGNNYNSAPTDAGSIISYNFTAESGTYRIYARVSVPSQEDDSFWVRVNNGNWLRWNLIPGNSSFSWHQVHDRENNTVFLTFDLPEGANTIDIGHREDGAGIDKLYVAKTTNIPNGFGAVDANCVTTSEPPIANAGSNMSITLPTNSIVLNGSGNDPDGGSIATYQWTQEDGPNTSSLSGASTADLTVNNLIEGTYVFRLTVTDDENETGFDEISVVINPEVGTQSPTADAGSNQSIDLPTSSITLNGTGTDPDGGSITGYEWTQQSGPNTASLSGATTTELTADNLVEGTYVFRLTVTDDEDETGFDEVSVTVNPEVIPGGFTLRINTGGVATNYSGEDFIADQFSDTGSTLDRPQTGLPEPYQSFRFSRSQVMGYAIPVTDGEYTVRLHFAELWFGATGGGTGGVGSRVFDVSIEGQLVEDDLDVFAEVGADAMLVKTHTVNVTGGVLNIDFSALAAVGGNRHPIINAIEVLGTGSTSQTPMADAGPDQDFDLPTNSVTLNGSGTDPDGGSITAYQWTQQSGPNTATLSGATAPDLTASNLVEGTYIYRLTVTDDEDETGFDEVSVSVGPEFMGNPDELWLEAECATVGSNWSVIDDVSASGGQYLLAPTGNNYNSAPTDAGSIISYNFTAESGTYRIYARVSVPSQEDDSFWVRVNNGNWLRWNLIPGNSSFSWHQVHDRENNTVFLTFDLPEGANTIDIGHREDGAGIDKLYVTKTTKLPSGLGDNALNCSSSGKRAGIVDASESSAVIAETDSSFVIPILYPNPAKNAVTVQTVSTTDISKIHLFDLTGKIIKSYEGVKLNTSSDGIELDLTDVENGIYMMTIVPKSEMPYRLKLIVKK</sequence>
<dbReference type="InterPro" id="IPR012938">
    <property type="entry name" value="Glc/Sorbosone_DH"/>
</dbReference>
<dbReference type="InterPro" id="IPR013783">
    <property type="entry name" value="Ig-like_fold"/>
</dbReference>
<dbReference type="Gene3D" id="2.60.40.1220">
    <property type="match status" value="1"/>
</dbReference>